<feature type="compositionally biased region" description="Low complexity" evidence="1">
    <location>
        <begin position="248"/>
        <end position="277"/>
    </location>
</feature>
<feature type="compositionally biased region" description="Polar residues" evidence="1">
    <location>
        <begin position="229"/>
        <end position="247"/>
    </location>
</feature>
<accession>A0A4R7G153</accession>
<reference evidence="2 3" key="1">
    <citation type="submission" date="2019-03" db="EMBL/GenBank/DDBJ databases">
        <title>Genomic Encyclopedia of Type Strains, Phase III (KMG-III): the genomes of soil and plant-associated and newly described type strains.</title>
        <authorList>
            <person name="Whitman W."/>
        </authorList>
    </citation>
    <scope>NUCLEOTIDE SEQUENCE [LARGE SCALE GENOMIC DNA]</scope>
    <source>
        <strain evidence="2 3">DSM 27373</strain>
    </source>
</reference>
<evidence type="ECO:0000256" key="1">
    <source>
        <dbReference type="SAM" id="MobiDB-lite"/>
    </source>
</evidence>
<comment type="caution">
    <text evidence="2">The sequence shown here is derived from an EMBL/GenBank/DDBJ whole genome shotgun (WGS) entry which is preliminary data.</text>
</comment>
<feature type="region of interest" description="Disordered" evidence="1">
    <location>
        <begin position="221"/>
        <end position="296"/>
    </location>
</feature>
<evidence type="ECO:0000313" key="2">
    <source>
        <dbReference type="EMBL" id="TDS84796.1"/>
    </source>
</evidence>
<feature type="region of interest" description="Disordered" evidence="1">
    <location>
        <begin position="118"/>
        <end position="137"/>
    </location>
</feature>
<dbReference type="EMBL" id="SOAN01000007">
    <property type="protein sequence ID" value="TDS84796.1"/>
    <property type="molecule type" value="Genomic_DNA"/>
</dbReference>
<name>A0A4R7G153_9MICC</name>
<dbReference type="Proteomes" id="UP000294506">
    <property type="component" value="Unassembled WGS sequence"/>
</dbReference>
<proteinExistence type="predicted"/>
<feature type="region of interest" description="Disordered" evidence="1">
    <location>
        <begin position="1"/>
        <end position="110"/>
    </location>
</feature>
<protein>
    <submittedName>
        <fullName evidence="2">Uncharacterized protein</fullName>
    </submittedName>
</protein>
<organism evidence="2 3">
    <name type="scientific">Nesterenkonia aurantiaca</name>
    <dbReference type="NCBI Taxonomy" id="1436010"/>
    <lineage>
        <taxon>Bacteria</taxon>
        <taxon>Bacillati</taxon>
        <taxon>Actinomycetota</taxon>
        <taxon>Actinomycetes</taxon>
        <taxon>Micrococcales</taxon>
        <taxon>Micrococcaceae</taxon>
        <taxon>Nesterenkonia</taxon>
    </lineage>
</organism>
<gene>
    <name evidence="2" type="ORF">EV640_107195</name>
</gene>
<keyword evidence="3" id="KW-1185">Reference proteome</keyword>
<dbReference type="AlphaFoldDB" id="A0A4R7G153"/>
<sequence length="296" mass="29543">MTDTNNTPPRPSNPEDPAHKTPAASTLGSAPSAPGVTEPVPAVRSAPPGLESVTGEPGYSDPHASETGSAGSADHAKGAARNVAGDATEAGRAVKDTAAQEAAGVKDDAVREAKRLGGEASTVLESQAAEQLDRAAGTVRTFSDDVARIARGEKPEPGVAKDLVDQLNTRAEATASWLEDHDPREVLHEVQSFARRRPVAFLAIAAGVGFAAGRLTRGLKQNHADDAHQSSSTSNHRATSASGSPARTSTPDTPAGAPAGPASGPAPGTSAGTASGPVPGTIPAGSTDPYAGGGGR</sequence>
<evidence type="ECO:0000313" key="3">
    <source>
        <dbReference type="Proteomes" id="UP000294506"/>
    </source>
</evidence>